<keyword evidence="4" id="KW-1185">Reference proteome</keyword>
<feature type="domain" description="Peptidase A2" evidence="2">
    <location>
        <begin position="28"/>
        <end position="98"/>
    </location>
</feature>
<evidence type="ECO:0000313" key="3">
    <source>
        <dbReference type="Ensembl" id="ENSLLEP00000033121.1"/>
    </source>
</evidence>
<dbReference type="InterPro" id="IPR001995">
    <property type="entry name" value="Peptidase_A2_cat"/>
</dbReference>
<dbReference type="Ensembl" id="ENSLLET00000034389.1">
    <property type="protein sequence ID" value="ENSLLEP00000033121.1"/>
    <property type="gene ID" value="ENSLLEG00000020971.1"/>
</dbReference>
<proteinExistence type="predicted"/>
<dbReference type="InterPro" id="IPR001969">
    <property type="entry name" value="Aspartic_peptidase_AS"/>
</dbReference>
<name>A0A8C5WEY4_9ANUR</name>
<dbReference type="PANTHER" id="PTHR33064:SF37">
    <property type="entry name" value="RIBONUCLEASE H"/>
    <property type="match status" value="1"/>
</dbReference>
<dbReference type="InterPro" id="IPR021109">
    <property type="entry name" value="Peptidase_aspartic_dom_sf"/>
</dbReference>
<reference evidence="3" key="2">
    <citation type="submission" date="2025-09" db="UniProtKB">
        <authorList>
            <consortium name="Ensembl"/>
        </authorList>
    </citation>
    <scope>IDENTIFICATION</scope>
</reference>
<dbReference type="PANTHER" id="PTHR33064">
    <property type="entry name" value="POL PROTEIN"/>
    <property type="match status" value="1"/>
</dbReference>
<dbReference type="GO" id="GO:0004190">
    <property type="term" value="F:aspartic-type endopeptidase activity"/>
    <property type="evidence" value="ECO:0007669"/>
    <property type="project" value="InterPro"/>
</dbReference>
<protein>
    <recommendedName>
        <fullName evidence="2">Peptidase A2 domain-containing protein</fullName>
    </recommendedName>
</protein>
<dbReference type="Pfam" id="PF00077">
    <property type="entry name" value="RVP"/>
    <property type="match status" value="1"/>
</dbReference>
<dbReference type="SUPFAM" id="SSF56672">
    <property type="entry name" value="DNA/RNA polymerases"/>
    <property type="match status" value="1"/>
</dbReference>
<dbReference type="InterPro" id="IPR043502">
    <property type="entry name" value="DNA/RNA_pol_sf"/>
</dbReference>
<dbReference type="OrthoDB" id="9909131at2759"/>
<dbReference type="InterPro" id="IPR018061">
    <property type="entry name" value="Retropepsins"/>
</dbReference>
<reference evidence="3" key="1">
    <citation type="submission" date="2025-08" db="UniProtKB">
        <authorList>
            <consortium name="Ensembl"/>
        </authorList>
    </citation>
    <scope>IDENTIFICATION</scope>
</reference>
<dbReference type="Gene3D" id="3.10.10.10">
    <property type="entry name" value="HIV Type 1 Reverse Transcriptase, subunit A, domain 1"/>
    <property type="match status" value="1"/>
</dbReference>
<evidence type="ECO:0000259" key="2">
    <source>
        <dbReference type="PROSITE" id="PS50175"/>
    </source>
</evidence>
<dbReference type="Gene3D" id="2.40.70.10">
    <property type="entry name" value="Acid Proteases"/>
    <property type="match status" value="1"/>
</dbReference>
<dbReference type="PROSITE" id="PS50175">
    <property type="entry name" value="ASP_PROT_RETROV"/>
    <property type="match status" value="1"/>
</dbReference>
<sequence length="405" mass="45026">MSPLTAGDQRPYVPLTVWWGTRQEPTKVLALVDTGAEVTVLHGNPSTFSGPRVRIEGLGGKITKAVRIRVSMTINKGPRFDANVLISELPDNILGIDVLLGQSVETQWGVFTFGFPHKPYYLRPVKDVVRGNANWTPVVIPPPSSPVRLKQYRLPGGHKEISETIEKLLFSGVIRPAISPFNAPVFPVKKSDGSWRLTIDYRGLNKIAPPLSSAVPDIVTIIENIAKQAGLLLRPIYNVTRKKSVFMWGTEQATAFQAAKEAVLQHQGLGPVRIGAPFQLDVMVNDNVASWGLWQPSEEKGKRHYQLDSGEELWQKIWETANSRLIHIGHVDAHVRDRLGEENPNRTADELTRVRDIEATEGPVDPVLLRMANWAHETAGHRGNTMTLEWARLCASVLMTAESMF</sequence>
<dbReference type="PROSITE" id="PS00141">
    <property type="entry name" value="ASP_PROTEASE"/>
    <property type="match status" value="1"/>
</dbReference>
<dbReference type="InterPro" id="IPR051320">
    <property type="entry name" value="Viral_Replic_Matur_Polypro"/>
</dbReference>
<keyword evidence="1" id="KW-0378">Hydrolase</keyword>
<evidence type="ECO:0000313" key="4">
    <source>
        <dbReference type="Proteomes" id="UP000694569"/>
    </source>
</evidence>
<dbReference type="SUPFAM" id="SSF50630">
    <property type="entry name" value="Acid proteases"/>
    <property type="match status" value="1"/>
</dbReference>
<dbReference type="AlphaFoldDB" id="A0A8C5WEY4"/>
<dbReference type="Proteomes" id="UP000694569">
    <property type="component" value="Unplaced"/>
</dbReference>
<accession>A0A8C5WEY4</accession>
<evidence type="ECO:0000256" key="1">
    <source>
        <dbReference type="ARBA" id="ARBA00022801"/>
    </source>
</evidence>
<dbReference type="GO" id="GO:0006508">
    <property type="term" value="P:proteolysis"/>
    <property type="evidence" value="ECO:0007669"/>
    <property type="project" value="InterPro"/>
</dbReference>
<dbReference type="GeneTree" id="ENSGT00940000165350"/>
<organism evidence="3 4">
    <name type="scientific">Leptobrachium leishanense</name>
    <name type="common">Leishan spiny toad</name>
    <dbReference type="NCBI Taxonomy" id="445787"/>
    <lineage>
        <taxon>Eukaryota</taxon>
        <taxon>Metazoa</taxon>
        <taxon>Chordata</taxon>
        <taxon>Craniata</taxon>
        <taxon>Vertebrata</taxon>
        <taxon>Euteleostomi</taxon>
        <taxon>Amphibia</taxon>
        <taxon>Batrachia</taxon>
        <taxon>Anura</taxon>
        <taxon>Pelobatoidea</taxon>
        <taxon>Megophryidae</taxon>
        <taxon>Leptobrachium</taxon>
    </lineage>
</organism>